<dbReference type="AlphaFoldDB" id="A0AB39SI27"/>
<accession>A0AB39SI27</accession>
<evidence type="ECO:0000259" key="1">
    <source>
        <dbReference type="Pfam" id="PF00483"/>
    </source>
</evidence>
<dbReference type="InterPro" id="IPR050486">
    <property type="entry name" value="Mannose-1P_guanyltransferase"/>
</dbReference>
<dbReference type="InterPro" id="IPR029044">
    <property type="entry name" value="Nucleotide-diphossugar_trans"/>
</dbReference>
<name>A0AB39SI27_9ACTN</name>
<organism evidence="2">
    <name type="scientific">Streptomyces sp. R35</name>
    <dbReference type="NCBI Taxonomy" id="3238630"/>
    <lineage>
        <taxon>Bacteria</taxon>
        <taxon>Bacillati</taxon>
        <taxon>Actinomycetota</taxon>
        <taxon>Actinomycetes</taxon>
        <taxon>Kitasatosporales</taxon>
        <taxon>Streptomycetaceae</taxon>
        <taxon>Streptomyces</taxon>
    </lineage>
</organism>
<proteinExistence type="predicted"/>
<gene>
    <name evidence="2" type="ORF">AB5J50_33675</name>
</gene>
<sequence length="446" mass="48359">MGDDSTVGIILAGGRGERAKPITLQSADYIRSKALIPFAGRPLIEWIVETCRDQGIRCFYVVAQGAENRSQIKLVLGHGERYGVEIDYSRARFDQYNVGSGAATLHNLEQWNLTGSALVMPVDSLFDFSLDELRATHETADAVVTVAAVSRTPEEIAGKYGVMRTTADGLVSGFLEKPQLACIHEEFPHTGPSHRPHTLPTNAGMYLIDCARLRLAARTPELIRLAQQRLDWGHDLLPWLAGHDQRVAVGPIARLGDLGSIGDYLGTLGEALNGLYPYVNRALGDPLSADPRYWIHETSLRTKDSATGTTLAQKIAEGSVVLGPGVRIGRHAEIGTDVHLRYTDIGDGVDVAEGARLDRTVVGDGAVIGPYARISDSYVGPMAQVQSDRRTPVRLEQHTAVGDGAYLWPGTRLSGVSVYPRLRVPALSKVPTGTQLTSSDDILQWI</sequence>
<dbReference type="PANTHER" id="PTHR22572">
    <property type="entry name" value="SUGAR-1-PHOSPHATE GUANYL TRANSFERASE"/>
    <property type="match status" value="1"/>
</dbReference>
<dbReference type="Gene3D" id="3.90.550.10">
    <property type="entry name" value="Spore Coat Polysaccharide Biosynthesis Protein SpsA, Chain A"/>
    <property type="match status" value="1"/>
</dbReference>
<reference evidence="2" key="1">
    <citation type="submission" date="2024-07" db="EMBL/GenBank/DDBJ databases">
        <authorList>
            <person name="Yu S.T."/>
        </authorList>
    </citation>
    <scope>NUCLEOTIDE SEQUENCE</scope>
    <source>
        <strain evidence="2">R35</strain>
    </source>
</reference>
<dbReference type="RefSeq" id="WP_369262077.1">
    <property type="nucleotide sequence ID" value="NZ_CP163440.1"/>
</dbReference>
<evidence type="ECO:0000313" key="2">
    <source>
        <dbReference type="EMBL" id="XDQ65390.1"/>
    </source>
</evidence>
<dbReference type="InterPro" id="IPR005835">
    <property type="entry name" value="NTP_transferase_dom"/>
</dbReference>
<dbReference type="Gene3D" id="2.160.10.10">
    <property type="entry name" value="Hexapeptide repeat proteins"/>
    <property type="match status" value="1"/>
</dbReference>
<dbReference type="EMBL" id="CP163440">
    <property type="protein sequence ID" value="XDQ65390.1"/>
    <property type="molecule type" value="Genomic_DNA"/>
</dbReference>
<dbReference type="Pfam" id="PF00483">
    <property type="entry name" value="NTP_transferase"/>
    <property type="match status" value="1"/>
</dbReference>
<feature type="domain" description="Nucleotidyl transferase" evidence="1">
    <location>
        <begin position="8"/>
        <end position="181"/>
    </location>
</feature>
<protein>
    <submittedName>
        <fullName evidence="2">Sugar phosphate nucleotidyltransferase</fullName>
    </submittedName>
</protein>
<dbReference type="SUPFAM" id="SSF53448">
    <property type="entry name" value="Nucleotide-diphospho-sugar transferases"/>
    <property type="match status" value="1"/>
</dbReference>